<feature type="domain" description="Ketoreductase" evidence="2">
    <location>
        <begin position="40"/>
        <end position="210"/>
    </location>
</feature>
<protein>
    <submittedName>
        <fullName evidence="3">SDR family oxidoreductase</fullName>
    </submittedName>
</protein>
<dbReference type="PROSITE" id="PS00061">
    <property type="entry name" value="ADH_SHORT"/>
    <property type="match status" value="1"/>
</dbReference>
<dbReference type="PRINTS" id="PR00081">
    <property type="entry name" value="GDHRDH"/>
</dbReference>
<dbReference type="InterPro" id="IPR002347">
    <property type="entry name" value="SDR_fam"/>
</dbReference>
<name>A0A437LZG7_9PROT</name>
<dbReference type="PANTHER" id="PTHR43943:SF2">
    <property type="entry name" value="DEHYDROGENASE_REDUCTASE 4"/>
    <property type="match status" value="1"/>
</dbReference>
<dbReference type="NCBIfam" id="NF005559">
    <property type="entry name" value="PRK07231.1"/>
    <property type="match status" value="1"/>
</dbReference>
<comment type="caution">
    <text evidence="3">The sequence shown here is derived from an EMBL/GenBank/DDBJ whole genome shotgun (WGS) entry which is preliminary data.</text>
</comment>
<dbReference type="AlphaFoldDB" id="A0A437LZG7"/>
<evidence type="ECO:0000313" key="4">
    <source>
        <dbReference type="Proteomes" id="UP000282957"/>
    </source>
</evidence>
<dbReference type="InterPro" id="IPR036291">
    <property type="entry name" value="NAD(P)-bd_dom_sf"/>
</dbReference>
<dbReference type="PANTHER" id="PTHR43943">
    <property type="entry name" value="DEHYDROGENASE/REDUCTASE (SDR FAMILY) MEMBER 4"/>
    <property type="match status" value="1"/>
</dbReference>
<dbReference type="SUPFAM" id="SSF51735">
    <property type="entry name" value="NAD(P)-binding Rossmann-fold domains"/>
    <property type="match status" value="1"/>
</dbReference>
<dbReference type="CDD" id="cd05233">
    <property type="entry name" value="SDR_c"/>
    <property type="match status" value="1"/>
</dbReference>
<dbReference type="OrthoDB" id="9789398at2"/>
<sequence>MPAPAVNVAEGFTSPTRARTLCANVPRDSTVNNLFDLSGKVAVVTGGSRGIGKAICLRLAQHGARVVVSSRKLDACEAVVAEIKANGGQAIAHAASISRKEELQGLVDASVAAFGQIDILVCNAALNPHFGPSQSITDDAYDRIMNGNVRSNLWLSQMVVPAMAERGQGSVIFISSIGGFRGSPTLGIYGVSKAADMQLARALAVEWGPKGVRVNSIAPGLVRTDFARALWEDPANLKKRTADSPLQRIGEPDEIAGAAVFLASPASGFMTGQSIVIDGGVLAGPPKIQED</sequence>
<keyword evidence="4" id="KW-1185">Reference proteome</keyword>
<organism evidence="3 4">
    <name type="scientific">Rhodovarius crocodyli</name>
    <dbReference type="NCBI Taxonomy" id="1979269"/>
    <lineage>
        <taxon>Bacteria</taxon>
        <taxon>Pseudomonadati</taxon>
        <taxon>Pseudomonadota</taxon>
        <taxon>Alphaproteobacteria</taxon>
        <taxon>Acetobacterales</taxon>
        <taxon>Roseomonadaceae</taxon>
        <taxon>Rhodovarius</taxon>
    </lineage>
</organism>
<comment type="similarity">
    <text evidence="1">Belongs to the short-chain dehydrogenases/reductases (SDR) family.</text>
</comment>
<dbReference type="Gene3D" id="3.40.50.720">
    <property type="entry name" value="NAD(P)-binding Rossmann-like Domain"/>
    <property type="match status" value="1"/>
</dbReference>
<dbReference type="InterPro" id="IPR020904">
    <property type="entry name" value="Sc_DH/Rdtase_CS"/>
</dbReference>
<reference evidence="3 4" key="1">
    <citation type="submission" date="2019-01" db="EMBL/GenBank/DDBJ databases">
        <authorList>
            <person name="Chen W.-M."/>
        </authorList>
    </citation>
    <scope>NUCLEOTIDE SEQUENCE [LARGE SCALE GENOMIC DNA]</scope>
    <source>
        <strain evidence="3 4">CCP-6</strain>
    </source>
</reference>
<dbReference type="FunFam" id="3.40.50.720:FF:000084">
    <property type="entry name" value="Short-chain dehydrogenase reductase"/>
    <property type="match status" value="1"/>
</dbReference>
<gene>
    <name evidence="3" type="ORF">EOD42_23755</name>
</gene>
<evidence type="ECO:0000259" key="2">
    <source>
        <dbReference type="SMART" id="SM00822"/>
    </source>
</evidence>
<dbReference type="PRINTS" id="PR00080">
    <property type="entry name" value="SDRFAMILY"/>
</dbReference>
<dbReference type="Proteomes" id="UP000282957">
    <property type="component" value="Unassembled WGS sequence"/>
</dbReference>
<accession>A0A437LZG7</accession>
<evidence type="ECO:0000313" key="3">
    <source>
        <dbReference type="EMBL" id="RVT90654.1"/>
    </source>
</evidence>
<dbReference type="SMART" id="SM00822">
    <property type="entry name" value="PKS_KR"/>
    <property type="match status" value="1"/>
</dbReference>
<dbReference type="Pfam" id="PF13561">
    <property type="entry name" value="adh_short_C2"/>
    <property type="match status" value="1"/>
</dbReference>
<proteinExistence type="inferred from homology"/>
<evidence type="ECO:0000256" key="1">
    <source>
        <dbReference type="ARBA" id="ARBA00006484"/>
    </source>
</evidence>
<dbReference type="EMBL" id="SACL01000013">
    <property type="protein sequence ID" value="RVT90654.1"/>
    <property type="molecule type" value="Genomic_DNA"/>
</dbReference>
<dbReference type="InterPro" id="IPR057326">
    <property type="entry name" value="KR_dom"/>
</dbReference>